<feature type="transmembrane region" description="Helical" evidence="1">
    <location>
        <begin position="12"/>
        <end position="32"/>
    </location>
</feature>
<organism evidence="2">
    <name type="scientific">Noctiluca scintillans</name>
    <name type="common">Sea sparkle</name>
    <name type="synonym">Red tide dinoflagellate</name>
    <dbReference type="NCBI Taxonomy" id="2966"/>
    <lineage>
        <taxon>Eukaryota</taxon>
        <taxon>Sar</taxon>
        <taxon>Alveolata</taxon>
        <taxon>Dinophyceae</taxon>
        <taxon>Noctilucales</taxon>
        <taxon>Noctilucaceae</taxon>
        <taxon>Noctiluca</taxon>
    </lineage>
</organism>
<keyword evidence="1" id="KW-1133">Transmembrane helix</keyword>
<sequence>MATGQPQHLSAGPAIIFCVFALGLMIAGVLSVSEGTSMIESDGSYQSLWFETRCRIEEVSAKNEAVHCPFRCNETTSCGDVREGMPQWKGGCSYPCCGYDWWVSAWKVTPLCGERYGAPDCFEGRESQWVNENGEGEPLWLHWCSSSSKLMRLAVCNGSVSRSDAESGAESVAVVGSVVPCFFNEARTDMKLNPGDENRPGNQAVWGGVLSFVGSTLICGATCNVCAGMGLLFASRATKQVNHPQYGQTRRLARDDSDGD</sequence>
<proteinExistence type="predicted"/>
<dbReference type="AlphaFoldDB" id="A0A7S1AF97"/>
<keyword evidence="1" id="KW-0472">Membrane</keyword>
<evidence type="ECO:0000256" key="1">
    <source>
        <dbReference type="SAM" id="Phobius"/>
    </source>
</evidence>
<gene>
    <name evidence="2" type="ORF">NSCI0253_LOCUS26717</name>
</gene>
<reference evidence="2" key="1">
    <citation type="submission" date="2021-01" db="EMBL/GenBank/DDBJ databases">
        <authorList>
            <person name="Corre E."/>
            <person name="Pelletier E."/>
            <person name="Niang G."/>
            <person name="Scheremetjew M."/>
            <person name="Finn R."/>
            <person name="Kale V."/>
            <person name="Holt S."/>
            <person name="Cochrane G."/>
            <person name="Meng A."/>
            <person name="Brown T."/>
            <person name="Cohen L."/>
        </authorList>
    </citation>
    <scope>NUCLEOTIDE SEQUENCE</scope>
</reference>
<name>A0A7S1AF97_NOCSC</name>
<evidence type="ECO:0008006" key="3">
    <source>
        <dbReference type="Google" id="ProtNLM"/>
    </source>
</evidence>
<accession>A0A7S1AF97</accession>
<protein>
    <recommendedName>
        <fullName evidence="3">Transmembrane protein</fullName>
    </recommendedName>
</protein>
<evidence type="ECO:0000313" key="2">
    <source>
        <dbReference type="EMBL" id="CAD8852367.1"/>
    </source>
</evidence>
<keyword evidence="1" id="KW-0812">Transmembrane</keyword>
<dbReference type="EMBL" id="HBFQ01037797">
    <property type="protein sequence ID" value="CAD8852367.1"/>
    <property type="molecule type" value="Transcribed_RNA"/>
</dbReference>